<keyword evidence="6" id="KW-0735">Signal-anchor</keyword>
<dbReference type="PANTHER" id="PTHR47379">
    <property type="entry name" value="SIALYLTRANSFERASE-LIKE PROTEIN 2"/>
    <property type="match status" value="1"/>
</dbReference>
<dbReference type="CDD" id="cd19952">
    <property type="entry name" value="GT29"/>
    <property type="match status" value="1"/>
</dbReference>
<evidence type="ECO:0000256" key="8">
    <source>
        <dbReference type="ARBA" id="ARBA00023034"/>
    </source>
</evidence>
<feature type="signal peptide" evidence="11">
    <location>
        <begin position="1"/>
        <end position="18"/>
    </location>
</feature>
<proteinExistence type="inferred from homology"/>
<evidence type="ECO:0000256" key="2">
    <source>
        <dbReference type="ARBA" id="ARBA00006003"/>
    </source>
</evidence>
<keyword evidence="7" id="KW-1133">Transmembrane helix</keyword>
<keyword evidence="3" id="KW-0328">Glycosyltransferase</keyword>
<evidence type="ECO:0000313" key="13">
    <source>
        <dbReference type="Proteomes" id="UP000326939"/>
    </source>
</evidence>
<dbReference type="Gene3D" id="3.90.1480.20">
    <property type="entry name" value="Glycosyl transferase family 29"/>
    <property type="match status" value="1"/>
</dbReference>
<keyword evidence="8" id="KW-0333">Golgi apparatus</keyword>
<evidence type="ECO:0000256" key="1">
    <source>
        <dbReference type="ARBA" id="ARBA00004323"/>
    </source>
</evidence>
<comment type="similarity">
    <text evidence="2">Belongs to the glycosyltransferase 29 family.</text>
</comment>
<evidence type="ECO:0000256" key="3">
    <source>
        <dbReference type="ARBA" id="ARBA00022676"/>
    </source>
</evidence>
<dbReference type="InterPro" id="IPR038578">
    <property type="entry name" value="GT29-like_sf"/>
</dbReference>
<gene>
    <name evidence="12" type="ORF">DKX38_018862</name>
</gene>
<name>A0A5N5KP62_9ROSI</name>
<keyword evidence="13" id="KW-1185">Reference proteome</keyword>
<accession>A0A5N5KP62</accession>
<evidence type="ECO:0000256" key="7">
    <source>
        <dbReference type="ARBA" id="ARBA00022989"/>
    </source>
</evidence>
<evidence type="ECO:0000256" key="6">
    <source>
        <dbReference type="ARBA" id="ARBA00022968"/>
    </source>
</evidence>
<comment type="subcellular location">
    <subcellularLocation>
        <location evidence="1">Golgi apparatus membrane</location>
        <topology evidence="1">Single-pass type II membrane protein</topology>
    </subcellularLocation>
</comment>
<evidence type="ECO:0000256" key="9">
    <source>
        <dbReference type="ARBA" id="ARBA00023136"/>
    </source>
</evidence>
<dbReference type="GO" id="GO:0000139">
    <property type="term" value="C:Golgi membrane"/>
    <property type="evidence" value="ECO:0007669"/>
    <property type="project" value="UniProtKB-SubCell"/>
</dbReference>
<dbReference type="AlphaFoldDB" id="A0A5N5KP62"/>
<dbReference type="EMBL" id="VDCV01000012">
    <property type="protein sequence ID" value="KAB5532192.1"/>
    <property type="molecule type" value="Genomic_DNA"/>
</dbReference>
<keyword evidence="9" id="KW-0472">Membrane</keyword>
<feature type="chain" id="PRO_5024376988" description="Sialyltransferase-like protein" evidence="11">
    <location>
        <begin position="19"/>
        <end position="476"/>
    </location>
</feature>
<keyword evidence="10" id="KW-0325">Glycoprotein</keyword>
<dbReference type="InterPro" id="IPR001675">
    <property type="entry name" value="Glyco_trans_29"/>
</dbReference>
<evidence type="ECO:0008006" key="14">
    <source>
        <dbReference type="Google" id="ProtNLM"/>
    </source>
</evidence>
<evidence type="ECO:0000313" key="12">
    <source>
        <dbReference type="EMBL" id="KAB5532192.1"/>
    </source>
</evidence>
<dbReference type="Pfam" id="PF00777">
    <property type="entry name" value="Glyco_transf_29"/>
    <property type="match status" value="1"/>
</dbReference>
<dbReference type="PANTHER" id="PTHR47379:SF3">
    <property type="entry name" value="SIALYLTRANSFERASE-LIKE PROTEIN 2"/>
    <property type="match status" value="1"/>
</dbReference>
<dbReference type="GO" id="GO:0008373">
    <property type="term" value="F:sialyltransferase activity"/>
    <property type="evidence" value="ECO:0007669"/>
    <property type="project" value="InterPro"/>
</dbReference>
<dbReference type="Proteomes" id="UP000326939">
    <property type="component" value="Chromosome 12"/>
</dbReference>
<sequence length="476" mass="52803">MRLLQLGFFLALASGLSALLIYIAGVSDLYTTTKLSDQDLEALQSLQNGFKKCVSKNGLGLQAVTKGSDYCQVTLNFPTDTVPKWKDPKTGQLEGLSFEFNLCEAVATWEQVRNSTTILTREFIDALPNGWEDYAWHRINKGVLLNRCENNTLCLEKLSLVLPKTPPYIPKQFDRCAVIGNSGDLLQTKFGKEIDDYDVVIRENGAPIENYTEFVGKKSSFRLLNRGSAKALDKVIELDETRKEVLIIKTTIHDIMNKMIQVSILSSPLPAVSFPKFHLSPKLFLVVPNMANLTIEEVPINNPVYLMLGASFGSAAKGTGLKALEFALSICESVDMYGFTVDPGYKEWTRYFSESRQGHTPLHGRAYYQMMECLGLVKIHSPMRADPSRVVHSVPSHSTITAARIASEKLLRRVGAGSEDPLHACSIRKKPAKREPADVSGLRKAAVDHQKIVRGATMYPLELHPGRGLLCTLPTD</sequence>
<evidence type="ECO:0000256" key="5">
    <source>
        <dbReference type="ARBA" id="ARBA00022692"/>
    </source>
</evidence>
<reference evidence="13" key="1">
    <citation type="journal article" date="2019" name="Gigascience">
        <title>De novo genome assembly of the endangered Acer yangbiense, a plant species with extremely small populations endemic to Yunnan Province, China.</title>
        <authorList>
            <person name="Yang J."/>
            <person name="Wariss H.M."/>
            <person name="Tao L."/>
            <person name="Zhang R."/>
            <person name="Yun Q."/>
            <person name="Hollingsworth P."/>
            <person name="Dao Z."/>
            <person name="Luo G."/>
            <person name="Guo H."/>
            <person name="Ma Y."/>
            <person name="Sun W."/>
        </authorList>
    </citation>
    <scope>NUCLEOTIDE SEQUENCE [LARGE SCALE GENOMIC DNA]</scope>
    <source>
        <strain evidence="13">cv. br00</strain>
    </source>
</reference>
<evidence type="ECO:0000256" key="4">
    <source>
        <dbReference type="ARBA" id="ARBA00022679"/>
    </source>
</evidence>
<keyword evidence="11" id="KW-0732">Signal</keyword>
<organism evidence="12 13">
    <name type="scientific">Salix brachista</name>
    <dbReference type="NCBI Taxonomy" id="2182728"/>
    <lineage>
        <taxon>Eukaryota</taxon>
        <taxon>Viridiplantae</taxon>
        <taxon>Streptophyta</taxon>
        <taxon>Embryophyta</taxon>
        <taxon>Tracheophyta</taxon>
        <taxon>Spermatophyta</taxon>
        <taxon>Magnoliopsida</taxon>
        <taxon>eudicotyledons</taxon>
        <taxon>Gunneridae</taxon>
        <taxon>Pentapetalae</taxon>
        <taxon>rosids</taxon>
        <taxon>fabids</taxon>
        <taxon>Malpighiales</taxon>
        <taxon>Salicaceae</taxon>
        <taxon>Saliceae</taxon>
        <taxon>Salix</taxon>
    </lineage>
</organism>
<evidence type="ECO:0000256" key="10">
    <source>
        <dbReference type="ARBA" id="ARBA00023180"/>
    </source>
</evidence>
<evidence type="ECO:0000256" key="11">
    <source>
        <dbReference type="SAM" id="SignalP"/>
    </source>
</evidence>
<protein>
    <recommendedName>
        <fullName evidence="14">Sialyltransferase-like protein</fullName>
    </recommendedName>
</protein>
<comment type="caution">
    <text evidence="12">The sequence shown here is derived from an EMBL/GenBank/DDBJ whole genome shotgun (WGS) entry which is preliminary data.</text>
</comment>
<keyword evidence="4" id="KW-0808">Transferase</keyword>
<keyword evidence="5" id="KW-0812">Transmembrane</keyword>